<sequence length="375" mass="43147">MPLDDPLQHAEHAQQRADHDPRPPRTQRAVERDQHLDRAEDADAEHRADHVAHAACQQRAADHGRGDCIELHPLRLQPVSGQHVQREHHAAERRTEAAQRVDAHLRTCDRQPHQQRRALVAADRVHVAAEAREMRDVDRRGQRRERDQRARAQHAAADRHADARDRMEHRLVDRDRLRRDQEARAAREKHPGQRHDERLQPEMMNQRAHRRAVQRAEREHERHDHPHGPVQPLGADRAEDRGQRNDRADRQVDAARHDHERHPDRDDQQEGVVDEQPGQHLHREEARVHHGPEAEQRGKQHDRHDDRQRARVGEPAKETGHRGVAPVVARERAEGSSRDACRTTHARAASDWISVTTITTTALTTSVASGGTPIE</sequence>
<gene>
    <name evidence="2" type="ORF">BLA39750_04858</name>
</gene>
<dbReference type="AlphaFoldDB" id="A0A6P2ZFZ3"/>
<feature type="region of interest" description="Disordered" evidence="1">
    <location>
        <begin position="1"/>
        <end position="62"/>
    </location>
</feature>
<feature type="compositionally biased region" description="Basic and acidic residues" evidence="1">
    <location>
        <begin position="1"/>
        <end position="52"/>
    </location>
</feature>
<evidence type="ECO:0000313" key="2">
    <source>
        <dbReference type="EMBL" id="VWD33911.1"/>
    </source>
</evidence>
<protein>
    <submittedName>
        <fullName evidence="2">Uncharacterized protein</fullName>
    </submittedName>
</protein>
<evidence type="ECO:0000256" key="1">
    <source>
        <dbReference type="SAM" id="MobiDB-lite"/>
    </source>
</evidence>
<proteinExistence type="predicted"/>
<name>A0A6P2ZFZ3_BURL3</name>
<feature type="compositionally biased region" description="Basic and acidic residues" evidence="1">
    <location>
        <begin position="236"/>
        <end position="268"/>
    </location>
</feature>
<dbReference type="Proteomes" id="UP000494110">
    <property type="component" value="Unassembled WGS sequence"/>
</dbReference>
<dbReference type="EMBL" id="CABVQN010000026">
    <property type="protein sequence ID" value="VWD33911.1"/>
    <property type="molecule type" value="Genomic_DNA"/>
</dbReference>
<reference evidence="2 3" key="1">
    <citation type="submission" date="2019-09" db="EMBL/GenBank/DDBJ databases">
        <authorList>
            <person name="Depoorter E."/>
        </authorList>
    </citation>
    <scope>NUCLEOTIDE SEQUENCE [LARGE SCALE GENOMIC DNA]</scope>
    <source>
        <strain evidence="2">R-39750</strain>
    </source>
</reference>
<feature type="compositionally biased region" description="Basic and acidic residues" evidence="1">
    <location>
        <begin position="281"/>
        <end position="321"/>
    </location>
</feature>
<evidence type="ECO:0000313" key="3">
    <source>
        <dbReference type="Proteomes" id="UP000494110"/>
    </source>
</evidence>
<organism evidence="2 3">
    <name type="scientific">Burkholderia lata (strain ATCC 17760 / DSM 23089 / LMG 22485 / NCIMB 9086 / R18194 / 383)</name>
    <dbReference type="NCBI Taxonomy" id="482957"/>
    <lineage>
        <taxon>Bacteria</taxon>
        <taxon>Pseudomonadati</taxon>
        <taxon>Pseudomonadota</taxon>
        <taxon>Betaproteobacteria</taxon>
        <taxon>Burkholderiales</taxon>
        <taxon>Burkholderiaceae</taxon>
        <taxon>Burkholderia</taxon>
        <taxon>Burkholderia cepacia complex</taxon>
    </lineage>
</organism>
<feature type="region of interest" description="Disordered" evidence="1">
    <location>
        <begin position="132"/>
        <end position="323"/>
    </location>
</feature>
<feature type="compositionally biased region" description="Basic and acidic residues" evidence="1">
    <location>
        <begin position="214"/>
        <end position="227"/>
    </location>
</feature>
<feature type="compositionally biased region" description="Basic and acidic residues" evidence="1">
    <location>
        <begin position="132"/>
        <end position="200"/>
    </location>
</feature>
<accession>A0A6P2ZFZ3</accession>